<dbReference type="SUPFAM" id="SSF53474">
    <property type="entry name" value="alpha/beta-Hydrolases"/>
    <property type="match status" value="1"/>
</dbReference>
<accession>A0A222FIM0</accession>
<dbReference type="Proteomes" id="UP000202440">
    <property type="component" value="Chromosome"/>
</dbReference>
<dbReference type="EMBL" id="CP022530">
    <property type="protein sequence ID" value="ASP38446.1"/>
    <property type="molecule type" value="Genomic_DNA"/>
</dbReference>
<dbReference type="Gene3D" id="3.40.50.1820">
    <property type="entry name" value="alpha/beta hydrolase"/>
    <property type="match status" value="1"/>
</dbReference>
<dbReference type="KEGG" id="bsan:CHH28_07060"/>
<evidence type="ECO:0000313" key="2">
    <source>
        <dbReference type="EMBL" id="ASP38446.1"/>
    </source>
</evidence>
<proteinExistence type="predicted"/>
<dbReference type="Pfam" id="PF26363">
    <property type="entry name" value="Phospholipase-like"/>
    <property type="match status" value="1"/>
</dbReference>
<organism evidence="2 3">
    <name type="scientific">Bacterioplanes sanyensis</name>
    <dbReference type="NCBI Taxonomy" id="1249553"/>
    <lineage>
        <taxon>Bacteria</taxon>
        <taxon>Pseudomonadati</taxon>
        <taxon>Pseudomonadota</taxon>
        <taxon>Gammaproteobacteria</taxon>
        <taxon>Oceanospirillales</taxon>
        <taxon>Oceanospirillaceae</taxon>
        <taxon>Bacterioplanes</taxon>
    </lineage>
</organism>
<feature type="signal peptide" evidence="1">
    <location>
        <begin position="1"/>
        <end position="21"/>
    </location>
</feature>
<dbReference type="InterPro" id="IPR029058">
    <property type="entry name" value="AB_hydrolase_fold"/>
</dbReference>
<dbReference type="RefSeq" id="WP_094059638.1">
    <property type="nucleotide sequence ID" value="NZ_CP022530.1"/>
</dbReference>
<dbReference type="AlphaFoldDB" id="A0A222FIM0"/>
<feature type="chain" id="PRO_5012849795" description="Fungal lipase-like domain-containing protein" evidence="1">
    <location>
        <begin position="22"/>
        <end position="271"/>
    </location>
</feature>
<evidence type="ECO:0008006" key="4">
    <source>
        <dbReference type="Google" id="ProtNLM"/>
    </source>
</evidence>
<name>A0A222FIM0_9GAMM</name>
<gene>
    <name evidence="2" type="ORF">CHH28_07060</name>
</gene>
<dbReference type="OrthoDB" id="6116505at2"/>
<keyword evidence="1" id="KW-0732">Signal</keyword>
<sequence length="271" mass="30117">MKKTLLAALVSGALLSQTSHAQLAGAEYDNALDMANLSSRVYDDLWDKAIDVIAPYLFTDIDFEGNTEEYVVVRSYTETWDGFDAKLYYNTDTGDYVMAFRGTQVFSVADWMTDIAQILNDYIRVDISQYEQAVAIAHELKAQYGDKLQFTGHSLGGGLAQVAGLATATPTVCFEAAGITPDTYEDLGISQQMIADNSQYITHVNVQFDPLSDFDGKMNNEAPFYNTLQHGGKTVWLDNMIGTGGKANPLRVVNHFYHTFVYKLTNKDFLD</sequence>
<keyword evidence="3" id="KW-1185">Reference proteome</keyword>
<evidence type="ECO:0000256" key="1">
    <source>
        <dbReference type="SAM" id="SignalP"/>
    </source>
</evidence>
<evidence type="ECO:0000313" key="3">
    <source>
        <dbReference type="Proteomes" id="UP000202440"/>
    </source>
</evidence>
<protein>
    <recommendedName>
        <fullName evidence="4">Fungal lipase-like domain-containing protein</fullName>
    </recommendedName>
</protein>
<reference evidence="2 3" key="1">
    <citation type="submission" date="2017-07" db="EMBL/GenBank/DDBJ databases">
        <title>Annotated genome sequence of Bacterioplanes sanyensis isolated from Red Sea.</title>
        <authorList>
            <person name="Rehman Z.U."/>
        </authorList>
    </citation>
    <scope>NUCLEOTIDE SEQUENCE [LARGE SCALE GENOMIC DNA]</scope>
    <source>
        <strain evidence="2 3">NV9</strain>
    </source>
</reference>